<accession>A0ABU0HSS5</accession>
<name>A0ABU0HSS5_9HYPH</name>
<comment type="caution">
    <text evidence="2">The sequence shown here is derived from an EMBL/GenBank/DDBJ whole genome shotgun (WGS) entry which is preliminary data.</text>
</comment>
<keyword evidence="3" id="KW-1185">Reference proteome</keyword>
<dbReference type="RefSeq" id="WP_307442966.1">
    <property type="nucleotide sequence ID" value="NZ_JAUSVV010000028.1"/>
</dbReference>
<protein>
    <submittedName>
        <fullName evidence="2">Uncharacterized protein</fullName>
    </submittedName>
</protein>
<evidence type="ECO:0000256" key="1">
    <source>
        <dbReference type="SAM" id="MobiDB-lite"/>
    </source>
</evidence>
<reference evidence="2 3" key="1">
    <citation type="submission" date="2023-07" db="EMBL/GenBank/DDBJ databases">
        <title>Genomic Encyclopedia of Type Strains, Phase IV (KMG-IV): sequencing the most valuable type-strain genomes for metagenomic binning, comparative biology and taxonomic classification.</title>
        <authorList>
            <person name="Goeker M."/>
        </authorList>
    </citation>
    <scope>NUCLEOTIDE SEQUENCE [LARGE SCALE GENOMIC DNA]</scope>
    <source>
        <strain evidence="2 3">DSM 19562</strain>
    </source>
</reference>
<dbReference type="Proteomes" id="UP001236369">
    <property type="component" value="Unassembled WGS sequence"/>
</dbReference>
<dbReference type="EMBL" id="JAUSVV010000028">
    <property type="protein sequence ID" value="MDQ0445383.1"/>
    <property type="molecule type" value="Genomic_DNA"/>
</dbReference>
<organism evidence="2 3">
    <name type="scientific">Methylobacterium persicinum</name>
    <dbReference type="NCBI Taxonomy" id="374426"/>
    <lineage>
        <taxon>Bacteria</taxon>
        <taxon>Pseudomonadati</taxon>
        <taxon>Pseudomonadota</taxon>
        <taxon>Alphaproteobacteria</taxon>
        <taxon>Hyphomicrobiales</taxon>
        <taxon>Methylobacteriaceae</taxon>
        <taxon>Methylobacterium</taxon>
    </lineage>
</organism>
<sequence>MTRIAGRVPGRAFAAFVLGVVIGPGNGAVAQEVLFLHIRPQADLSAAGTAGAALAAREAVWERSNARARAIIETVCTGCLGPWSPPPGKLVTTAAVSEIPVARGVEPDPSLKASDATSDPSIPERRP</sequence>
<gene>
    <name evidence="2" type="ORF">QO016_004912</name>
</gene>
<proteinExistence type="predicted"/>
<evidence type="ECO:0000313" key="2">
    <source>
        <dbReference type="EMBL" id="MDQ0445383.1"/>
    </source>
</evidence>
<evidence type="ECO:0000313" key="3">
    <source>
        <dbReference type="Proteomes" id="UP001236369"/>
    </source>
</evidence>
<feature type="region of interest" description="Disordered" evidence="1">
    <location>
        <begin position="103"/>
        <end position="127"/>
    </location>
</feature>